<sequence>MSSHRGETRNHYEAAKSIESSRTSSTGRSSMTNAFNVVKNITKNNMESSVGNSLKKFTHYRHHYRRTRLSPLACFDDAVVPTEGGKRNTGDLGVFFLIATIRRNLCRPSVLLPLFGHSDDKLKKEDSHTELRKRSPISLVIQLLAERQLNRGVVADVFEPERLSPASAEANARIAGFRRLADGRAYPGVGAAIARGTKRQVGAHEERQELELEKLKLMNANRSRPGRSSLNNQEMAYAREAYEYNKSIEESAKRPSLVQWFAQLSDEGCTQTQFIEQAKRYLENRYKLFMQTANAEHLRHAHRDGILSILNLWIARQT</sequence>
<dbReference type="OrthoDB" id="1918363at2759"/>
<dbReference type="EMBL" id="DS231844">
    <property type="protein sequence ID" value="EDS35756.1"/>
    <property type="molecule type" value="Genomic_DNA"/>
</dbReference>
<dbReference type="STRING" id="7176.B0W5V3"/>
<evidence type="ECO:0000313" key="2">
    <source>
        <dbReference type="EMBL" id="EDS35756.1"/>
    </source>
</evidence>
<feature type="region of interest" description="Disordered" evidence="1">
    <location>
        <begin position="1"/>
        <end position="31"/>
    </location>
</feature>
<evidence type="ECO:0000313" key="4">
    <source>
        <dbReference type="Proteomes" id="UP000002320"/>
    </source>
</evidence>
<reference evidence="2" key="1">
    <citation type="submission" date="2007-03" db="EMBL/GenBank/DDBJ databases">
        <title>Annotation of Culex pipiens quinquefasciatus.</title>
        <authorList>
            <consortium name="The Broad Institute Genome Sequencing Platform"/>
            <person name="Atkinson P.W."/>
            <person name="Hemingway J."/>
            <person name="Christensen B.M."/>
            <person name="Higgs S."/>
            <person name="Kodira C."/>
            <person name="Hannick L."/>
            <person name="Megy K."/>
            <person name="O'Leary S."/>
            <person name="Pearson M."/>
            <person name="Haas B.J."/>
            <person name="Mauceli E."/>
            <person name="Wortman J.R."/>
            <person name="Lee N.H."/>
            <person name="Guigo R."/>
            <person name="Stanke M."/>
            <person name="Alvarado L."/>
            <person name="Amedeo P."/>
            <person name="Antoine C.H."/>
            <person name="Arensburger P."/>
            <person name="Bidwell S.L."/>
            <person name="Crawford M."/>
            <person name="Camaro F."/>
            <person name="Devon K."/>
            <person name="Engels R."/>
            <person name="Hammond M."/>
            <person name="Howarth C."/>
            <person name="Koehrsen M."/>
            <person name="Lawson D."/>
            <person name="Montgomery P."/>
            <person name="Nene V."/>
            <person name="Nusbaum C."/>
            <person name="Puiu D."/>
            <person name="Romero-Severson J."/>
            <person name="Severson D.W."/>
            <person name="Shumway M."/>
            <person name="Sisk P."/>
            <person name="Stolte C."/>
            <person name="Zeng Q."/>
            <person name="Eisenstadt E."/>
            <person name="Fraser-Liggett C."/>
            <person name="Strausberg R."/>
            <person name="Galagan J."/>
            <person name="Birren B."/>
            <person name="Collins F.H."/>
        </authorList>
    </citation>
    <scope>NUCLEOTIDE SEQUENCE [LARGE SCALE GENOMIC DNA]</scope>
    <source>
        <strain evidence="2">JHB</strain>
    </source>
</reference>
<dbReference type="Proteomes" id="UP000002320">
    <property type="component" value="Unassembled WGS sequence"/>
</dbReference>
<dbReference type="HOGENOM" id="CLU_875093_0_0_1"/>
<proteinExistence type="predicted"/>
<reference evidence="3" key="2">
    <citation type="submission" date="2020-05" db="UniProtKB">
        <authorList>
            <consortium name="EnsemblMetazoa"/>
        </authorList>
    </citation>
    <scope>IDENTIFICATION</scope>
    <source>
        <strain evidence="3">JHB</strain>
    </source>
</reference>
<dbReference type="EnsemblMetazoa" id="CPIJ002478-RA">
    <property type="protein sequence ID" value="CPIJ002478-PA"/>
    <property type="gene ID" value="CPIJ002478"/>
</dbReference>
<dbReference type="KEGG" id="cqu:CpipJ_CPIJ002478"/>
<organism>
    <name type="scientific">Culex quinquefasciatus</name>
    <name type="common">Southern house mosquito</name>
    <name type="synonym">Culex pungens</name>
    <dbReference type="NCBI Taxonomy" id="7176"/>
    <lineage>
        <taxon>Eukaryota</taxon>
        <taxon>Metazoa</taxon>
        <taxon>Ecdysozoa</taxon>
        <taxon>Arthropoda</taxon>
        <taxon>Hexapoda</taxon>
        <taxon>Insecta</taxon>
        <taxon>Pterygota</taxon>
        <taxon>Neoptera</taxon>
        <taxon>Endopterygota</taxon>
        <taxon>Diptera</taxon>
        <taxon>Nematocera</taxon>
        <taxon>Culicoidea</taxon>
        <taxon>Culicidae</taxon>
        <taxon>Culicinae</taxon>
        <taxon>Culicini</taxon>
        <taxon>Culex</taxon>
        <taxon>Culex</taxon>
    </lineage>
</organism>
<dbReference type="InParanoid" id="B0W5V3"/>
<evidence type="ECO:0000313" key="3">
    <source>
        <dbReference type="EnsemblMetazoa" id="CPIJ002478-PA"/>
    </source>
</evidence>
<protein>
    <submittedName>
        <fullName evidence="2 3">Nuclear pore complex protein nup93</fullName>
    </submittedName>
</protein>
<feature type="compositionally biased region" description="Basic and acidic residues" evidence="1">
    <location>
        <begin position="1"/>
        <end position="16"/>
    </location>
</feature>
<dbReference type="VEuPathDB" id="VectorBase:CPIJ002478"/>
<accession>B0W5V3</accession>
<evidence type="ECO:0000256" key="1">
    <source>
        <dbReference type="SAM" id="MobiDB-lite"/>
    </source>
</evidence>
<keyword evidence="4" id="KW-1185">Reference proteome</keyword>
<feature type="compositionally biased region" description="Low complexity" evidence="1">
    <location>
        <begin position="20"/>
        <end position="30"/>
    </location>
</feature>
<dbReference type="VEuPathDB" id="VectorBase:CQUJHB001092"/>
<dbReference type="AlphaFoldDB" id="B0W5V3"/>
<gene>
    <name evidence="3" type="primary">6033661</name>
    <name evidence="2" type="ORF">CpipJ_CPIJ002478</name>
</gene>
<name>B0W5V3_CULQU</name>